<dbReference type="InterPro" id="IPR005570">
    <property type="entry name" value="RPABC3"/>
</dbReference>
<dbReference type="GO" id="GO:0003899">
    <property type="term" value="F:DNA-directed RNA polymerase activity"/>
    <property type="evidence" value="ECO:0007669"/>
    <property type="project" value="UniProtKB-UniRule"/>
</dbReference>
<evidence type="ECO:0000256" key="2">
    <source>
        <dbReference type="ARBA" id="ARBA00008912"/>
    </source>
</evidence>
<gene>
    <name evidence="5" type="ORF">FPAR1323_LOCUS6856</name>
</gene>
<dbReference type="PANTHER" id="PTHR10917">
    <property type="entry name" value="DNA-DIRECTED RNA POLYMERASES I, II, AND III SUBUNIT RPABC3"/>
    <property type="match status" value="1"/>
</dbReference>
<evidence type="ECO:0000256" key="4">
    <source>
        <dbReference type="PIRNR" id="PIRNR000779"/>
    </source>
</evidence>
<organism evidence="5">
    <name type="scientific">Florenciella parvula</name>
    <dbReference type="NCBI Taxonomy" id="236787"/>
    <lineage>
        <taxon>Eukaryota</taxon>
        <taxon>Sar</taxon>
        <taxon>Stramenopiles</taxon>
        <taxon>Ochrophyta</taxon>
        <taxon>Dictyochophyceae</taxon>
        <taxon>Florenciellales</taxon>
        <taxon>Florenciella</taxon>
    </lineage>
</organism>
<dbReference type="GO" id="GO:0005736">
    <property type="term" value="C:RNA polymerase I complex"/>
    <property type="evidence" value="ECO:0007669"/>
    <property type="project" value="TreeGrafter"/>
</dbReference>
<dbReference type="Gene3D" id="2.40.50.140">
    <property type="entry name" value="Nucleic acid-binding proteins"/>
    <property type="match status" value="1"/>
</dbReference>
<sequence length="144" mass="16323">MSQAEIFSDTFVVHAINPEKKTFDRIDRLAARAETFEMELLIDINAEVWPVAANDKISFALATTLSLNGDPDDGTYQQYEKGASLLDRYEYAMHGKVYNFNHKEGENIEIDVSFGGLLMRLSGDQRHLVGIELDQSIYCLMKKV</sequence>
<comment type="function">
    <text evidence="4">DNA-dependent RNA polymerase catalyzes the transcription of DNA into RNA using the four ribonucleoside triphosphates as substrates. Common component of RNA polymerases I, II and III which synthesize ribosomal RNA precursors, mRNA precursors and many functional non-coding RNAs, and small RNAs, such as 5S rRNA and tRNAs, respectively.</text>
</comment>
<accession>A0A7S2BWL1</accession>
<dbReference type="GO" id="GO:0006351">
    <property type="term" value="P:DNA-templated transcription"/>
    <property type="evidence" value="ECO:0007669"/>
    <property type="project" value="UniProtKB-UniRule"/>
</dbReference>
<evidence type="ECO:0000313" key="5">
    <source>
        <dbReference type="EMBL" id="CAD9408752.1"/>
    </source>
</evidence>
<dbReference type="EMBL" id="HBGT01012770">
    <property type="protein sequence ID" value="CAD9408752.1"/>
    <property type="molecule type" value="Transcribed_RNA"/>
</dbReference>
<proteinExistence type="inferred from homology"/>
<dbReference type="GO" id="GO:0005666">
    <property type="term" value="C:RNA polymerase III complex"/>
    <property type="evidence" value="ECO:0007669"/>
    <property type="project" value="TreeGrafter"/>
</dbReference>
<reference evidence="5" key="1">
    <citation type="submission" date="2021-01" db="EMBL/GenBank/DDBJ databases">
        <authorList>
            <person name="Corre E."/>
            <person name="Pelletier E."/>
            <person name="Niang G."/>
            <person name="Scheremetjew M."/>
            <person name="Finn R."/>
            <person name="Kale V."/>
            <person name="Holt S."/>
            <person name="Cochrane G."/>
            <person name="Meng A."/>
            <person name="Brown T."/>
            <person name="Cohen L."/>
        </authorList>
    </citation>
    <scope>NUCLEOTIDE SEQUENCE</scope>
    <source>
        <strain evidence="5">RCC1693</strain>
    </source>
</reference>
<comment type="subcellular location">
    <subcellularLocation>
        <location evidence="1">Nucleus</location>
    </subcellularLocation>
</comment>
<dbReference type="SUPFAM" id="SSF50249">
    <property type="entry name" value="Nucleic acid-binding proteins"/>
    <property type="match status" value="1"/>
</dbReference>
<dbReference type="SMART" id="SM00658">
    <property type="entry name" value="RPOL8c"/>
    <property type="match status" value="1"/>
</dbReference>
<dbReference type="PANTHER" id="PTHR10917:SF0">
    <property type="entry name" value="DNA-DIRECTED RNA POLYMERASES I, II, AND III SUBUNIT RPABC3"/>
    <property type="match status" value="1"/>
</dbReference>
<dbReference type="InterPro" id="IPR012340">
    <property type="entry name" value="NA-bd_OB-fold"/>
</dbReference>
<dbReference type="Pfam" id="PF03870">
    <property type="entry name" value="RNA_pol_Rpb8"/>
    <property type="match status" value="1"/>
</dbReference>
<keyword evidence="3 4" id="KW-0539">Nucleus</keyword>
<protein>
    <recommendedName>
        <fullName evidence="4">DNA-directed RNA polymerases I, II, and III subunit RPABC3</fullName>
    </recommendedName>
</protein>
<name>A0A7S2BWL1_9STRA</name>
<comment type="similarity">
    <text evidence="2 4">Belongs to the eukaryotic RPB8 RNA polymerase subunit family.</text>
</comment>
<evidence type="ECO:0000256" key="3">
    <source>
        <dbReference type="ARBA" id="ARBA00023242"/>
    </source>
</evidence>
<dbReference type="PIRSF" id="PIRSF000779">
    <property type="entry name" value="RNA_pol_Rpb8"/>
    <property type="match status" value="1"/>
</dbReference>
<evidence type="ECO:0000256" key="1">
    <source>
        <dbReference type="ARBA" id="ARBA00004123"/>
    </source>
</evidence>
<dbReference type="GO" id="GO:0005665">
    <property type="term" value="C:RNA polymerase II, core complex"/>
    <property type="evidence" value="ECO:0007669"/>
    <property type="project" value="UniProtKB-UniRule"/>
</dbReference>
<dbReference type="AlphaFoldDB" id="A0A7S2BWL1"/>